<name>A0A6J7QE36_9ZZZZ</name>
<evidence type="ECO:0000313" key="4">
    <source>
        <dbReference type="EMBL" id="CAB5015897.1"/>
    </source>
</evidence>
<dbReference type="PANTHER" id="PTHR43943">
    <property type="entry name" value="DEHYDROGENASE/REDUCTASE (SDR FAMILY) MEMBER 4"/>
    <property type="match status" value="1"/>
</dbReference>
<reference evidence="4" key="1">
    <citation type="submission" date="2020-05" db="EMBL/GenBank/DDBJ databases">
        <authorList>
            <person name="Chiriac C."/>
            <person name="Salcher M."/>
            <person name="Ghai R."/>
            <person name="Kavagutti S V."/>
        </authorList>
    </citation>
    <scope>NUCLEOTIDE SEQUENCE</scope>
</reference>
<protein>
    <submittedName>
        <fullName evidence="4">Unannotated protein</fullName>
    </submittedName>
</protein>
<dbReference type="EMBL" id="CAFBPM010000004">
    <property type="protein sequence ID" value="CAB5015897.1"/>
    <property type="molecule type" value="Genomic_DNA"/>
</dbReference>
<dbReference type="PROSITE" id="PS00061">
    <property type="entry name" value="ADH_SHORT"/>
    <property type="match status" value="1"/>
</dbReference>
<evidence type="ECO:0000313" key="2">
    <source>
        <dbReference type="EMBL" id="CAB4834671.1"/>
    </source>
</evidence>
<sequence>MGVLAEIDRSTERGMVESLEGKVALVTGASRGVGAATAIALAEAGCHVACAARATDADPQKTTGTIDQTVAKIHSLGREGLAVPTNLGNDDEVIAMVATTAEHFGGVDILVNNAAITFVGDLDIPLKRYDLVMQVNLRAPLIALREVAPLMKERGGGAVVNVSSVAALYPHASLMAYGISKIGLERLTVDAALQLAPDSISVNCFRIDMGVASEGFVANAPGADHSTWEPSEVAAEGILWMIRQPVSYSGRRESMFALREREGIMPTRIATPATEAPPTELYNGLVEGSETYFVEPYPDEHDGGA</sequence>
<comment type="similarity">
    <text evidence="1">Belongs to the short-chain dehydrogenases/reductases (SDR) family.</text>
</comment>
<dbReference type="InterPro" id="IPR002347">
    <property type="entry name" value="SDR_fam"/>
</dbReference>
<proteinExistence type="inferred from homology"/>
<dbReference type="AlphaFoldDB" id="A0A6J7QE36"/>
<dbReference type="Gene3D" id="3.40.50.720">
    <property type="entry name" value="NAD(P)-binding Rossmann-like Domain"/>
    <property type="match status" value="1"/>
</dbReference>
<dbReference type="PANTHER" id="PTHR43943:SF2">
    <property type="entry name" value="DEHYDROGENASE_REDUCTASE 4"/>
    <property type="match status" value="1"/>
</dbReference>
<dbReference type="EMBL" id="CAFABE010000137">
    <property type="protein sequence ID" value="CAB4834671.1"/>
    <property type="molecule type" value="Genomic_DNA"/>
</dbReference>
<dbReference type="EMBL" id="CAFBLT010000001">
    <property type="protein sequence ID" value="CAB4878741.1"/>
    <property type="molecule type" value="Genomic_DNA"/>
</dbReference>
<evidence type="ECO:0000256" key="1">
    <source>
        <dbReference type="ARBA" id="ARBA00006484"/>
    </source>
</evidence>
<organism evidence="4">
    <name type="scientific">freshwater metagenome</name>
    <dbReference type="NCBI Taxonomy" id="449393"/>
    <lineage>
        <taxon>unclassified sequences</taxon>
        <taxon>metagenomes</taxon>
        <taxon>ecological metagenomes</taxon>
    </lineage>
</organism>
<dbReference type="InterPro" id="IPR020904">
    <property type="entry name" value="Sc_DH/Rdtase_CS"/>
</dbReference>
<dbReference type="SUPFAM" id="SSF51735">
    <property type="entry name" value="NAD(P)-binding Rossmann-fold domains"/>
    <property type="match status" value="1"/>
</dbReference>
<gene>
    <name evidence="2" type="ORF">UFOPK3164_01718</name>
    <name evidence="3" type="ORF">UFOPK3427_01312</name>
    <name evidence="4" type="ORF">UFOPK4112_00600</name>
</gene>
<dbReference type="Pfam" id="PF00106">
    <property type="entry name" value="adh_short"/>
    <property type="match status" value="1"/>
</dbReference>
<dbReference type="PRINTS" id="PR00081">
    <property type="entry name" value="GDHRDH"/>
</dbReference>
<evidence type="ECO:0000313" key="3">
    <source>
        <dbReference type="EMBL" id="CAB4878741.1"/>
    </source>
</evidence>
<dbReference type="PRINTS" id="PR00080">
    <property type="entry name" value="SDRFAMILY"/>
</dbReference>
<accession>A0A6J7QE36</accession>
<dbReference type="InterPro" id="IPR036291">
    <property type="entry name" value="NAD(P)-bd_dom_sf"/>
</dbReference>